<dbReference type="InterPro" id="IPR029058">
    <property type="entry name" value="AB_hydrolase_fold"/>
</dbReference>
<accession>A0A2X0MCH6</accession>
<feature type="compositionally biased region" description="Basic and acidic residues" evidence="1">
    <location>
        <begin position="38"/>
        <end position="49"/>
    </location>
</feature>
<name>A0A2X0MCH6_9BASI</name>
<feature type="compositionally biased region" description="Low complexity" evidence="1">
    <location>
        <begin position="86"/>
        <end position="105"/>
    </location>
</feature>
<gene>
    <name evidence="2" type="primary">BQ5605_C008g05256</name>
    <name evidence="2" type="ORF">BQ5605_C008G05256</name>
</gene>
<feature type="region of interest" description="Disordered" evidence="1">
    <location>
        <begin position="74"/>
        <end position="109"/>
    </location>
</feature>
<evidence type="ECO:0000313" key="2">
    <source>
        <dbReference type="EMBL" id="SGY79951.1"/>
    </source>
</evidence>
<keyword evidence="3" id="KW-1185">Reference proteome</keyword>
<evidence type="ECO:0000313" key="3">
    <source>
        <dbReference type="Proteomes" id="UP000249464"/>
    </source>
</evidence>
<protein>
    <submittedName>
        <fullName evidence="2">BQ5605_C008g05256 protein</fullName>
    </submittedName>
</protein>
<evidence type="ECO:0000256" key="1">
    <source>
        <dbReference type="SAM" id="MobiDB-lite"/>
    </source>
</evidence>
<dbReference type="Proteomes" id="UP000249464">
    <property type="component" value="Unassembled WGS sequence"/>
</dbReference>
<feature type="compositionally biased region" description="Polar residues" evidence="1">
    <location>
        <begin position="75"/>
        <end position="85"/>
    </location>
</feature>
<dbReference type="SUPFAM" id="SSF53474">
    <property type="entry name" value="alpha/beta-Hydrolases"/>
    <property type="match status" value="1"/>
</dbReference>
<dbReference type="STRING" id="796604.A0A2X0MCH6"/>
<feature type="region of interest" description="Disordered" evidence="1">
    <location>
        <begin position="29"/>
        <end position="54"/>
    </location>
</feature>
<sequence length="530" mass="58486">MSNENDNGLAALEQQAEFLGLKGPLLPLLPPKSLTRKLQRERLPRRSREAPFGARHPSWTVDRFIVPAAFPRSVRGSTTDPASSPSEKASCATSASTSLSSSSKAPPGRIDAEQACKELLDVQLEGLRNPTNPIDTKELASQEQLYTVVNRYRSSTTHGAVLVRSKEPILTLVLGHANGFHKETFEPMLSDLLEQFDSKTRPIAEIWSIDTFNQGDSALLNEEVLGKACEPKWSNGLLLHSKTMLNNRLALPTVNWADHGRDILNFIISYLPDPFSPDPITDELPYIVAVPDGMHELDARPLFPGLSVPTNRVFRDRLIVSIGHSLSGAGMTYAASAQPSLFSSLVLLDPAMPPPSWERQVMFKSKGAFIRKDHWPSKEAAMASLMKKPFYQTFASRSMQAYVEYGMTTIPGSEEARLKMRPEDEALVFGDLCTTASRRAGGRLAMLPTILPVRFICADLDCSVLTEEALQDTLRLIPHATIVRVRKAFHTLVQEKPKETAAEVAKHLQAFYGDSPGYDLLSTDSVQIQA</sequence>
<dbReference type="AlphaFoldDB" id="A0A2X0MCH6"/>
<organism evidence="2 3">
    <name type="scientific">Microbotryum silenes-dioicae</name>
    <dbReference type="NCBI Taxonomy" id="796604"/>
    <lineage>
        <taxon>Eukaryota</taxon>
        <taxon>Fungi</taxon>
        <taxon>Dikarya</taxon>
        <taxon>Basidiomycota</taxon>
        <taxon>Pucciniomycotina</taxon>
        <taxon>Microbotryomycetes</taxon>
        <taxon>Microbotryales</taxon>
        <taxon>Microbotryaceae</taxon>
        <taxon>Microbotryum</taxon>
    </lineage>
</organism>
<reference evidence="2 3" key="1">
    <citation type="submission" date="2016-11" db="EMBL/GenBank/DDBJ databases">
        <authorList>
            <person name="Jaros S."/>
            <person name="Januszkiewicz K."/>
            <person name="Wedrychowicz H."/>
        </authorList>
    </citation>
    <scope>NUCLEOTIDE SEQUENCE [LARGE SCALE GENOMIC DNA]</scope>
</reference>
<proteinExistence type="predicted"/>
<dbReference type="EMBL" id="FQNC01000048">
    <property type="protein sequence ID" value="SGY79951.1"/>
    <property type="molecule type" value="Genomic_DNA"/>
</dbReference>
<dbReference type="Gene3D" id="3.40.50.1820">
    <property type="entry name" value="alpha/beta hydrolase"/>
    <property type="match status" value="1"/>
</dbReference>